<evidence type="ECO:0000313" key="1">
    <source>
        <dbReference type="EMBL" id="BBW99874.1"/>
    </source>
</evidence>
<name>A0AAD1H742_9MYCO</name>
<sequence>MRFSYVELAPIVAQMKTYVRVGATALIVIGLATGCQRTTEGNVAMTTEPGPDLTTEPTATAQPTIPGLPGFEIPDIPGLPGLGGNDVPDVPPPPNAQTMTCEEYNSLDEATQKAVIRAILKEDGVTDNMTELTAILMAGAMCQFMPDMTVSEVVSGSPP</sequence>
<gene>
    <name evidence="1" type="ORF">MMOR_08110</name>
</gene>
<dbReference type="EMBL" id="AP022560">
    <property type="protein sequence ID" value="BBW99874.1"/>
    <property type="molecule type" value="Genomic_DNA"/>
</dbReference>
<reference evidence="1 2" key="1">
    <citation type="journal article" date="2019" name="Emerg. Microbes Infect.">
        <title>Comprehensive subspecies identification of 175 nontuberculous mycobacteria species based on 7547 genomic profiles.</title>
        <authorList>
            <person name="Matsumoto Y."/>
            <person name="Kinjo T."/>
            <person name="Motooka D."/>
            <person name="Nabeya D."/>
            <person name="Jung N."/>
            <person name="Uechi K."/>
            <person name="Horii T."/>
            <person name="Iida T."/>
            <person name="Fujita J."/>
            <person name="Nakamura S."/>
        </authorList>
    </citation>
    <scope>NUCLEOTIDE SEQUENCE [LARGE SCALE GENOMIC DNA]</scope>
    <source>
        <strain evidence="1 2">JCM 6375</strain>
    </source>
</reference>
<keyword evidence="2" id="KW-1185">Reference proteome</keyword>
<evidence type="ECO:0008006" key="3">
    <source>
        <dbReference type="Google" id="ProtNLM"/>
    </source>
</evidence>
<protein>
    <recommendedName>
        <fullName evidence="3">DUF732 domain-containing protein</fullName>
    </recommendedName>
</protein>
<dbReference type="KEGG" id="mmor:MMOR_08110"/>
<dbReference type="AlphaFoldDB" id="A0AAD1H742"/>
<dbReference type="Proteomes" id="UP000466681">
    <property type="component" value="Chromosome"/>
</dbReference>
<evidence type="ECO:0000313" key="2">
    <source>
        <dbReference type="Proteomes" id="UP000466681"/>
    </source>
</evidence>
<proteinExistence type="predicted"/>
<organism evidence="1 2">
    <name type="scientific">Mycolicibacterium moriokaense</name>
    <dbReference type="NCBI Taxonomy" id="39691"/>
    <lineage>
        <taxon>Bacteria</taxon>
        <taxon>Bacillati</taxon>
        <taxon>Actinomycetota</taxon>
        <taxon>Actinomycetes</taxon>
        <taxon>Mycobacteriales</taxon>
        <taxon>Mycobacteriaceae</taxon>
        <taxon>Mycolicibacterium</taxon>
    </lineage>
</organism>
<dbReference type="PROSITE" id="PS51257">
    <property type="entry name" value="PROKAR_LIPOPROTEIN"/>
    <property type="match status" value="1"/>
</dbReference>
<accession>A0AAD1H742</accession>